<dbReference type="GO" id="GO:0006520">
    <property type="term" value="P:amino acid metabolic process"/>
    <property type="evidence" value="ECO:0007669"/>
    <property type="project" value="InterPro"/>
</dbReference>
<sequence length="344" mass="36419">MNFTSDNAGPAHPSVIEALARANDGHVPGYGADDLSNRVRDRIRDLFEAPDAAVELVATGTAANSLALATLCQPVQTVFCTPDAHIHEDECNAPEFFTGGAKLTLVPGGDVMDPAALRTAIEGEGTRGVHGAQRGPVSITQITERGNLYPLETVRALCDVAKSFGLPVHLDGARFANAAVALNASPAEMTWRAGVDVAVFGGTKNGLLGVEAVIFFDPAKHWEFQLRRKRGGHLFSKFRYLAAQMDANLENGLWRELAATANARAADLAAGLSGVARVSGTPRGNMLFAELPRGVHIRLRAAGAQYYVWDGEEHGNGPVTARLVCGWSTPASDVARFIEIAASA</sequence>
<keyword evidence="4" id="KW-0663">Pyridoxal phosphate</keyword>
<dbReference type="PANTHER" id="PTHR48097">
    <property type="entry name" value="L-THREONINE ALDOLASE-RELATED"/>
    <property type="match status" value="1"/>
</dbReference>
<organism evidence="6 7">
    <name type="scientific">Roseivivax sediminis</name>
    <dbReference type="NCBI Taxonomy" id="936889"/>
    <lineage>
        <taxon>Bacteria</taxon>
        <taxon>Pseudomonadati</taxon>
        <taxon>Pseudomonadota</taxon>
        <taxon>Alphaproteobacteria</taxon>
        <taxon>Rhodobacterales</taxon>
        <taxon>Roseobacteraceae</taxon>
        <taxon>Roseivivax</taxon>
    </lineage>
</organism>
<dbReference type="Gene3D" id="3.40.640.10">
    <property type="entry name" value="Type I PLP-dependent aspartate aminotransferase-like (Major domain)"/>
    <property type="match status" value="1"/>
</dbReference>
<gene>
    <name evidence="6" type="ORF">SAMN04515678_102171</name>
</gene>
<dbReference type="Proteomes" id="UP000325289">
    <property type="component" value="Unassembled WGS sequence"/>
</dbReference>
<dbReference type="EMBL" id="FOMS01000002">
    <property type="protein sequence ID" value="SFD66191.1"/>
    <property type="molecule type" value="Genomic_DNA"/>
</dbReference>
<evidence type="ECO:0000313" key="6">
    <source>
        <dbReference type="EMBL" id="SFD66191.1"/>
    </source>
</evidence>
<dbReference type="OrthoDB" id="9774495at2"/>
<dbReference type="AlphaFoldDB" id="A0A1I1U5S8"/>
<dbReference type="InterPro" id="IPR015424">
    <property type="entry name" value="PyrdxlP-dep_Trfase"/>
</dbReference>
<comment type="cofactor">
    <cofactor evidence="1">
        <name>pyridoxal 5'-phosphate</name>
        <dbReference type="ChEBI" id="CHEBI:597326"/>
    </cofactor>
</comment>
<dbReference type="GO" id="GO:0016829">
    <property type="term" value="F:lyase activity"/>
    <property type="evidence" value="ECO:0007669"/>
    <property type="project" value="InterPro"/>
</dbReference>
<evidence type="ECO:0000256" key="1">
    <source>
        <dbReference type="ARBA" id="ARBA00001933"/>
    </source>
</evidence>
<name>A0A1I1U5S8_9RHOB</name>
<dbReference type="Pfam" id="PF01212">
    <property type="entry name" value="Beta_elim_lyase"/>
    <property type="match status" value="1"/>
</dbReference>
<proteinExistence type="inferred from homology"/>
<dbReference type="RefSeq" id="WP_149754577.1">
    <property type="nucleotide sequence ID" value="NZ_FOMS01000002.1"/>
</dbReference>
<dbReference type="InterPro" id="IPR001597">
    <property type="entry name" value="ArAA_b-elim_lyase/Thr_aldolase"/>
</dbReference>
<keyword evidence="7" id="KW-1185">Reference proteome</keyword>
<accession>A0A1I1U5S8</accession>
<evidence type="ECO:0000256" key="2">
    <source>
        <dbReference type="ARBA" id="ARBA00006966"/>
    </source>
</evidence>
<dbReference type="InterPro" id="IPR015421">
    <property type="entry name" value="PyrdxlP-dep_Trfase_major"/>
</dbReference>
<dbReference type="SUPFAM" id="SSF53383">
    <property type="entry name" value="PLP-dependent transferases"/>
    <property type="match status" value="1"/>
</dbReference>
<dbReference type="InterPro" id="IPR015422">
    <property type="entry name" value="PyrdxlP-dep_Trfase_small"/>
</dbReference>
<feature type="domain" description="Aromatic amino acid beta-eliminating lyase/threonine aldolase" evidence="5">
    <location>
        <begin position="3"/>
        <end position="278"/>
    </location>
</feature>
<evidence type="ECO:0000256" key="3">
    <source>
        <dbReference type="ARBA" id="ARBA00011881"/>
    </source>
</evidence>
<comment type="subunit">
    <text evidence="3">Homotetramer.</text>
</comment>
<comment type="similarity">
    <text evidence="2">Belongs to the threonine aldolase family.</text>
</comment>
<dbReference type="Gene3D" id="3.90.1150.10">
    <property type="entry name" value="Aspartate Aminotransferase, domain 1"/>
    <property type="match status" value="1"/>
</dbReference>
<protein>
    <submittedName>
        <fullName evidence="6">L-threonine aldolase</fullName>
    </submittedName>
</protein>
<dbReference type="PANTHER" id="PTHR48097:SF5">
    <property type="entry name" value="LOW SPECIFICITY L-THREONINE ALDOLASE"/>
    <property type="match status" value="1"/>
</dbReference>
<evidence type="ECO:0000259" key="5">
    <source>
        <dbReference type="Pfam" id="PF01212"/>
    </source>
</evidence>
<reference evidence="6 7" key="1">
    <citation type="submission" date="2016-10" db="EMBL/GenBank/DDBJ databases">
        <authorList>
            <person name="Varghese N."/>
            <person name="Submissions S."/>
        </authorList>
    </citation>
    <scope>NUCLEOTIDE SEQUENCE [LARGE SCALE GENOMIC DNA]</scope>
    <source>
        <strain evidence="7">YIM D21,KCTC 23444,ACCC 10710</strain>
    </source>
</reference>
<evidence type="ECO:0000256" key="4">
    <source>
        <dbReference type="ARBA" id="ARBA00022898"/>
    </source>
</evidence>
<evidence type="ECO:0000313" key="7">
    <source>
        <dbReference type="Proteomes" id="UP000325289"/>
    </source>
</evidence>